<evidence type="ECO:0000256" key="8">
    <source>
        <dbReference type="ARBA" id="ARBA00023294"/>
    </source>
</evidence>
<dbReference type="GO" id="GO:0005634">
    <property type="term" value="C:nucleus"/>
    <property type="evidence" value="ECO:0007669"/>
    <property type="project" value="UniProtKB-SubCell"/>
</dbReference>
<gene>
    <name evidence="13" type="primary">TorIAA30</name>
    <name evidence="13" type="ORF">TorRG33x02_154980</name>
</gene>
<comment type="function">
    <text evidence="9">Aux/IAA proteins are short-lived transcriptional factors that function as repressors of early auxin response genes at low auxin concentrations. Repression is thought to result from the interaction with auxin response factors (ARFs), proteins that bind to the auxin-responsive promoter element (AuxRE). Formation of heterodimers with ARF proteins may alter their ability to modulate early auxin response genes expression.</text>
</comment>
<dbReference type="Gene3D" id="3.10.20.90">
    <property type="entry name" value="Phosphatidylinositol 3-kinase Catalytic Subunit, Chain A, domain 1"/>
    <property type="match status" value="1"/>
</dbReference>
<evidence type="ECO:0000313" key="14">
    <source>
        <dbReference type="Proteomes" id="UP000237000"/>
    </source>
</evidence>
<evidence type="ECO:0000256" key="6">
    <source>
        <dbReference type="ARBA" id="ARBA00023163"/>
    </source>
</evidence>
<evidence type="ECO:0000256" key="7">
    <source>
        <dbReference type="ARBA" id="ARBA00023242"/>
    </source>
</evidence>
<keyword evidence="14" id="KW-1185">Reference proteome</keyword>
<dbReference type="InterPro" id="IPR053793">
    <property type="entry name" value="PB1-like"/>
</dbReference>
<feature type="region of interest" description="Disordered" evidence="11">
    <location>
        <begin position="75"/>
        <end position="99"/>
    </location>
</feature>
<dbReference type="Proteomes" id="UP000237000">
    <property type="component" value="Unassembled WGS sequence"/>
</dbReference>
<organism evidence="13 14">
    <name type="scientific">Trema orientale</name>
    <name type="common">Charcoal tree</name>
    <name type="synonym">Celtis orientalis</name>
    <dbReference type="NCBI Taxonomy" id="63057"/>
    <lineage>
        <taxon>Eukaryota</taxon>
        <taxon>Viridiplantae</taxon>
        <taxon>Streptophyta</taxon>
        <taxon>Embryophyta</taxon>
        <taxon>Tracheophyta</taxon>
        <taxon>Spermatophyta</taxon>
        <taxon>Magnoliopsida</taxon>
        <taxon>eudicotyledons</taxon>
        <taxon>Gunneridae</taxon>
        <taxon>Pentapetalae</taxon>
        <taxon>rosids</taxon>
        <taxon>fabids</taxon>
        <taxon>Rosales</taxon>
        <taxon>Cannabaceae</taxon>
        <taxon>Trema</taxon>
    </lineage>
</organism>
<evidence type="ECO:0000259" key="12">
    <source>
        <dbReference type="PROSITE" id="PS51745"/>
    </source>
</evidence>
<proteinExistence type="inferred from homology"/>
<name>A0A2P5ETA9_TREOI</name>
<keyword evidence="7 10" id="KW-0539">Nucleus</keyword>
<dbReference type="PANTHER" id="PTHR31734">
    <property type="entry name" value="AUXIN-RESPONSIVE PROTEIN IAA17"/>
    <property type="match status" value="1"/>
</dbReference>
<accession>A0A2P5ETA9</accession>
<dbReference type="SUPFAM" id="SSF54277">
    <property type="entry name" value="CAD &amp; PB1 domains"/>
    <property type="match status" value="1"/>
</dbReference>
<evidence type="ECO:0000256" key="1">
    <source>
        <dbReference type="ARBA" id="ARBA00004123"/>
    </source>
</evidence>
<dbReference type="InterPro" id="IPR003311">
    <property type="entry name" value="AUX_IAA"/>
</dbReference>
<dbReference type="InParanoid" id="A0A2P5ETA9"/>
<evidence type="ECO:0000256" key="5">
    <source>
        <dbReference type="ARBA" id="ARBA00023015"/>
    </source>
</evidence>
<dbReference type="PANTHER" id="PTHR31734:SF94">
    <property type="entry name" value="AUXIN-RESPONSIVE PROTEIN IAA30"/>
    <property type="match status" value="1"/>
</dbReference>
<evidence type="ECO:0000313" key="13">
    <source>
        <dbReference type="EMBL" id="PON88792.1"/>
    </source>
</evidence>
<evidence type="ECO:0000256" key="9">
    <source>
        <dbReference type="ARBA" id="ARBA00025283"/>
    </source>
</evidence>
<dbReference type="EMBL" id="JXTC01000102">
    <property type="protein sequence ID" value="PON88792.1"/>
    <property type="molecule type" value="Genomic_DNA"/>
</dbReference>
<protein>
    <recommendedName>
        <fullName evidence="10">Auxin-responsive protein</fullName>
    </recommendedName>
</protein>
<dbReference type="GO" id="GO:0009734">
    <property type="term" value="P:auxin-activated signaling pathway"/>
    <property type="evidence" value="ECO:0007669"/>
    <property type="project" value="UniProtKB-UniRule"/>
</dbReference>
<reference evidence="14" key="1">
    <citation type="submission" date="2016-06" db="EMBL/GenBank/DDBJ databases">
        <title>Parallel loss of symbiosis genes in relatives of nitrogen-fixing non-legume Parasponia.</title>
        <authorList>
            <person name="Van Velzen R."/>
            <person name="Holmer R."/>
            <person name="Bu F."/>
            <person name="Rutten L."/>
            <person name="Van Zeijl A."/>
            <person name="Liu W."/>
            <person name="Santuari L."/>
            <person name="Cao Q."/>
            <person name="Sharma T."/>
            <person name="Shen D."/>
            <person name="Roswanjaya Y."/>
            <person name="Wardhani T."/>
            <person name="Kalhor M.S."/>
            <person name="Jansen J."/>
            <person name="Van den Hoogen J."/>
            <person name="Gungor B."/>
            <person name="Hartog M."/>
            <person name="Hontelez J."/>
            <person name="Verver J."/>
            <person name="Yang W.-C."/>
            <person name="Schijlen E."/>
            <person name="Repin R."/>
            <person name="Schilthuizen M."/>
            <person name="Schranz E."/>
            <person name="Heidstra R."/>
            <person name="Miyata K."/>
            <person name="Fedorova E."/>
            <person name="Kohlen W."/>
            <person name="Bisseling T."/>
            <person name="Smit S."/>
            <person name="Geurts R."/>
        </authorList>
    </citation>
    <scope>NUCLEOTIDE SEQUENCE [LARGE SCALE GENOMIC DNA]</scope>
    <source>
        <strain evidence="14">cv. RG33-2</strain>
    </source>
</reference>
<evidence type="ECO:0000256" key="3">
    <source>
        <dbReference type="ARBA" id="ARBA00011726"/>
    </source>
</evidence>
<feature type="domain" description="PB1" evidence="12">
    <location>
        <begin position="127"/>
        <end position="219"/>
    </location>
</feature>
<dbReference type="InterPro" id="IPR033389">
    <property type="entry name" value="AUX/IAA_dom"/>
</dbReference>
<evidence type="ECO:0000256" key="11">
    <source>
        <dbReference type="SAM" id="MobiDB-lite"/>
    </source>
</evidence>
<dbReference type="STRING" id="63057.A0A2P5ETA9"/>
<sequence>MGRSSATSSSSSSSNVAETSTNTNTYTNYHPPFFSYQYDTYQYQHHQYHHDQFKRDLSTDLKLGLSISASQQDIIINSSATPTPREEQSSDWPSSSMNDQPLSVMEAIEGEGSDEYCVHGDGNGNETLYVKVYMEGHPIGRKLDVLAHRGYHDLITTLDHMFNTNILWGAEVDEENCDQDFHVLTYEDEEGDWMMVGDVPWEMFLSAVKRLKITRACPC</sequence>
<feature type="region of interest" description="Disordered" evidence="11">
    <location>
        <begin position="1"/>
        <end position="24"/>
    </location>
</feature>
<dbReference type="PROSITE" id="PS51745">
    <property type="entry name" value="PB1"/>
    <property type="match status" value="1"/>
</dbReference>
<keyword evidence="5 10" id="KW-0805">Transcription regulation</keyword>
<comment type="similarity">
    <text evidence="2 10">Belongs to the Aux/IAA family.</text>
</comment>
<keyword evidence="8 10" id="KW-0927">Auxin signaling pathway</keyword>
<comment type="caution">
    <text evidence="13">The sequence shown here is derived from an EMBL/GenBank/DDBJ whole genome shotgun (WGS) entry which is preliminary data.</text>
</comment>
<dbReference type="AlphaFoldDB" id="A0A2P5ETA9"/>
<dbReference type="Pfam" id="PF02309">
    <property type="entry name" value="AUX_IAA"/>
    <property type="match status" value="1"/>
</dbReference>
<evidence type="ECO:0000256" key="4">
    <source>
        <dbReference type="ARBA" id="ARBA00022491"/>
    </source>
</evidence>
<dbReference type="FunCoup" id="A0A2P5ETA9">
    <property type="interactions" value="178"/>
</dbReference>
<feature type="compositionally biased region" description="Polar residues" evidence="11">
    <location>
        <begin position="90"/>
        <end position="99"/>
    </location>
</feature>
<evidence type="ECO:0000256" key="2">
    <source>
        <dbReference type="ARBA" id="ARBA00006728"/>
    </source>
</evidence>
<dbReference type="OrthoDB" id="652411at2759"/>
<comment type="subunit">
    <text evidence="3 10">Homodimers and heterodimers.</text>
</comment>
<dbReference type="GO" id="GO:0006355">
    <property type="term" value="P:regulation of DNA-templated transcription"/>
    <property type="evidence" value="ECO:0007669"/>
    <property type="project" value="InterPro"/>
</dbReference>
<keyword evidence="6 10" id="KW-0804">Transcription</keyword>
<keyword evidence="4 10" id="KW-0678">Repressor</keyword>
<comment type="subcellular location">
    <subcellularLocation>
        <location evidence="1 10">Nucleus</location>
    </subcellularLocation>
</comment>
<evidence type="ECO:0000256" key="10">
    <source>
        <dbReference type="RuleBase" id="RU004549"/>
    </source>
</evidence>